<evidence type="ECO:0000313" key="2">
    <source>
        <dbReference type="Proteomes" id="UP000663888"/>
    </source>
</evidence>
<organism evidence="1 2">
    <name type="scientific">Rhizoctonia solani</name>
    <dbReference type="NCBI Taxonomy" id="456999"/>
    <lineage>
        <taxon>Eukaryota</taxon>
        <taxon>Fungi</taxon>
        <taxon>Dikarya</taxon>
        <taxon>Basidiomycota</taxon>
        <taxon>Agaricomycotina</taxon>
        <taxon>Agaricomycetes</taxon>
        <taxon>Cantharellales</taxon>
        <taxon>Ceratobasidiaceae</taxon>
        <taxon>Rhizoctonia</taxon>
    </lineage>
</organism>
<name>A0A8H3BPT3_9AGAM</name>
<comment type="caution">
    <text evidence="1">The sequence shown here is derived from an EMBL/GenBank/DDBJ whole genome shotgun (WGS) entry which is preliminary data.</text>
</comment>
<reference evidence="1" key="1">
    <citation type="submission" date="2021-01" db="EMBL/GenBank/DDBJ databases">
        <authorList>
            <person name="Kaushik A."/>
        </authorList>
    </citation>
    <scope>NUCLEOTIDE SEQUENCE</scope>
    <source>
        <strain evidence="1">AG4-R118</strain>
    </source>
</reference>
<dbReference type="AlphaFoldDB" id="A0A8H3BPT3"/>
<sequence length="159" mass="18194">MSGRWVLWRSRQFQQRPADALANWAAQARAEVEWTQTQQRKPDNTVIHTVTPILTCIKYHALSDSRGVVLNFPYGDIGQVKKAIDDWAYRHRRHCELIEYTPIIWGSPQSYNVSIMVCYRLTKCLVDDCSGVGTDLRVARAAAAEKLLQSGHCMLYIRA</sequence>
<accession>A0A8H3BPT3</accession>
<gene>
    <name evidence="1" type="ORF">RDB_LOCUS89475</name>
</gene>
<evidence type="ECO:0000313" key="1">
    <source>
        <dbReference type="EMBL" id="CAE6461302.1"/>
    </source>
</evidence>
<dbReference type="Proteomes" id="UP000663888">
    <property type="component" value="Unassembled WGS sequence"/>
</dbReference>
<proteinExistence type="predicted"/>
<dbReference type="EMBL" id="CAJMWX010001052">
    <property type="protein sequence ID" value="CAE6461302.1"/>
    <property type="molecule type" value="Genomic_DNA"/>
</dbReference>
<protein>
    <submittedName>
        <fullName evidence="1">Uncharacterized protein</fullName>
    </submittedName>
</protein>